<dbReference type="Pfam" id="PF11750">
    <property type="entry name" value="DUF3307"/>
    <property type="match status" value="1"/>
</dbReference>
<name>A0A1T5IPK5_9FIRM</name>
<organism evidence="2 3">
    <name type="scientific">Maledivibacter halophilus</name>
    <dbReference type="NCBI Taxonomy" id="36842"/>
    <lineage>
        <taxon>Bacteria</taxon>
        <taxon>Bacillati</taxon>
        <taxon>Bacillota</taxon>
        <taxon>Clostridia</taxon>
        <taxon>Peptostreptococcales</taxon>
        <taxon>Caminicellaceae</taxon>
        <taxon>Maledivibacter</taxon>
    </lineage>
</organism>
<sequence>MYSNLIISLLILSHIVGDFYLQNNKIAKGKIHSDNILLKHSIHHFLTSLLLTISFFSIKLTIILFGFAFSHYLVDKHKIRLSKKYNKYSLILFFTDQFLHILIIFAAYPLYHFLDLNTLYINLSNMIINIYPILKVINNNIWTQLILSISFFLFIINGGTIITKLTLLELSSQYTSEAKNNEAVETHDISNTTNPSIHEIAATLDESNSKSGGEIIGILERILIFTFILINNYVAITFVITAKSIARFDKITKDKSFSDKFLIGTLTSTSIAIFCGFLYKVLFLK</sequence>
<feature type="transmembrane region" description="Helical" evidence="1">
    <location>
        <begin position="90"/>
        <end position="111"/>
    </location>
</feature>
<accession>A0A1T5IPK5</accession>
<feature type="transmembrane region" description="Helical" evidence="1">
    <location>
        <begin position="141"/>
        <end position="162"/>
    </location>
</feature>
<feature type="transmembrane region" description="Helical" evidence="1">
    <location>
        <begin position="261"/>
        <end position="282"/>
    </location>
</feature>
<keyword evidence="1" id="KW-0812">Transmembrane</keyword>
<evidence type="ECO:0000256" key="1">
    <source>
        <dbReference type="SAM" id="Phobius"/>
    </source>
</evidence>
<dbReference type="AlphaFoldDB" id="A0A1T5IPK5"/>
<dbReference type="STRING" id="36842.SAMN02194393_00617"/>
<protein>
    <recommendedName>
        <fullName evidence="4">DUF3307 domain-containing protein</fullName>
    </recommendedName>
</protein>
<keyword evidence="3" id="KW-1185">Reference proteome</keyword>
<evidence type="ECO:0000313" key="3">
    <source>
        <dbReference type="Proteomes" id="UP000190285"/>
    </source>
</evidence>
<dbReference type="EMBL" id="FUZT01000001">
    <property type="protein sequence ID" value="SKC41124.1"/>
    <property type="molecule type" value="Genomic_DNA"/>
</dbReference>
<dbReference type="Proteomes" id="UP000190285">
    <property type="component" value="Unassembled WGS sequence"/>
</dbReference>
<feature type="transmembrane region" description="Helical" evidence="1">
    <location>
        <begin position="222"/>
        <end position="240"/>
    </location>
</feature>
<evidence type="ECO:0008006" key="4">
    <source>
        <dbReference type="Google" id="ProtNLM"/>
    </source>
</evidence>
<evidence type="ECO:0000313" key="2">
    <source>
        <dbReference type="EMBL" id="SKC41124.1"/>
    </source>
</evidence>
<dbReference type="InterPro" id="IPR021737">
    <property type="entry name" value="Phage_phiKZ_Orf197"/>
</dbReference>
<reference evidence="2 3" key="1">
    <citation type="submission" date="2017-02" db="EMBL/GenBank/DDBJ databases">
        <authorList>
            <person name="Peterson S.W."/>
        </authorList>
    </citation>
    <scope>NUCLEOTIDE SEQUENCE [LARGE SCALE GENOMIC DNA]</scope>
    <source>
        <strain evidence="2 3">M1</strain>
    </source>
</reference>
<feature type="transmembrane region" description="Helical" evidence="1">
    <location>
        <begin position="41"/>
        <end position="69"/>
    </location>
</feature>
<gene>
    <name evidence="2" type="ORF">SAMN02194393_00617</name>
</gene>
<feature type="transmembrane region" description="Helical" evidence="1">
    <location>
        <begin position="117"/>
        <end position="134"/>
    </location>
</feature>
<keyword evidence="1" id="KW-1133">Transmembrane helix</keyword>
<keyword evidence="1" id="KW-0472">Membrane</keyword>
<proteinExistence type="predicted"/>